<proteinExistence type="predicted"/>
<dbReference type="EMBL" id="JACWLN010000002">
    <property type="protein sequence ID" value="MBD1260070.1"/>
    <property type="molecule type" value="Genomic_DNA"/>
</dbReference>
<comment type="caution">
    <text evidence="4">The sequence shown here is derived from an EMBL/GenBank/DDBJ whole genome shotgun (WGS) entry which is preliminary data.</text>
</comment>
<dbReference type="InterPro" id="IPR013783">
    <property type="entry name" value="Ig-like_fold"/>
</dbReference>
<dbReference type="Proteomes" id="UP000651837">
    <property type="component" value="Unassembled WGS sequence"/>
</dbReference>
<protein>
    <submittedName>
        <fullName evidence="3">DUF4038 domain-containing protein</fullName>
    </submittedName>
    <submittedName>
        <fullName evidence="4">Uncharacterized protein DUF5060</fullName>
    </submittedName>
</protein>
<dbReference type="RefSeq" id="WP_109648473.1">
    <property type="nucleotide sequence ID" value="NZ_JACWLN010000002.1"/>
</dbReference>
<keyword evidence="6" id="KW-1185">Reference proteome</keyword>
<accession>A0A316E811</accession>
<dbReference type="PANTHER" id="PTHR37836:SF3">
    <property type="entry name" value="ENDOGLUCANASE"/>
    <property type="match status" value="1"/>
</dbReference>
<dbReference type="EMBL" id="QGGQ01000001">
    <property type="protein sequence ID" value="PWK25529.1"/>
    <property type="molecule type" value="Genomic_DNA"/>
</dbReference>
<gene>
    <name evidence="3" type="ORF">HZY62_05690</name>
    <name evidence="4" type="ORF">LX92_00270</name>
</gene>
<dbReference type="PANTHER" id="PTHR37836">
    <property type="entry name" value="LMO1036 PROTEIN"/>
    <property type="match status" value="1"/>
</dbReference>
<organism evidence="4 5">
    <name type="scientific">Maribacter polysiphoniae</name>
    <dbReference type="NCBI Taxonomy" id="429344"/>
    <lineage>
        <taxon>Bacteria</taxon>
        <taxon>Pseudomonadati</taxon>
        <taxon>Bacteroidota</taxon>
        <taxon>Flavobacteriia</taxon>
        <taxon>Flavobacteriales</taxon>
        <taxon>Flavobacteriaceae</taxon>
        <taxon>Maribacter</taxon>
    </lineage>
</organism>
<dbReference type="OrthoDB" id="59486at2"/>
<evidence type="ECO:0000313" key="5">
    <source>
        <dbReference type="Proteomes" id="UP000245667"/>
    </source>
</evidence>
<evidence type="ECO:0000313" key="6">
    <source>
        <dbReference type="Proteomes" id="UP000651837"/>
    </source>
</evidence>
<feature type="domain" description="Apiosidase-like catalytic" evidence="1">
    <location>
        <begin position="130"/>
        <end position="468"/>
    </location>
</feature>
<evidence type="ECO:0000313" key="3">
    <source>
        <dbReference type="EMBL" id="MBD1260070.1"/>
    </source>
</evidence>
<dbReference type="InterPro" id="IPR025277">
    <property type="entry name" value="Apiosidase-like_cat_dom"/>
</dbReference>
<dbReference type="Gene3D" id="2.60.40.10">
    <property type="entry name" value="Immunoglobulins"/>
    <property type="match status" value="1"/>
</dbReference>
<sequence length="551" mass="62862">MKNRSAIIVLVLLGIFSYGQEVHEKVSQWTTMEISLTAALDYPNPYTDVEVWATFTNQKGDSLIRPAFWDGNNTWKIRFAPTDDNQIWAWRSYASEKEDSGLHGQTGLFKSIPYSGNNDLLREGLMKISPSHRNVMHHSGKSFLMVADTPWAIPFRATKQQVTAYAQDRQQKGFNTALMMTLQPDMNADGPNERNTVMGFKRAFKDLSEGHINTMDITYFQYFDSLIQILIDHGIVPVYQPVFHGFGWKGLQVLGTNIDPQEYVRYSKYLLARYGSMPALWLIAGDHNGKDPGVKESGEMFQKWDCYQQPVGIHYNPCDDYVATWAKGDDPRKHCMHYNKTYQDEAWLDFQWAQTGHEGEHLYHKVDRMYENQPTKAVANGEPTYEGMGNGQHGLGWWQGEEAWMQLMHGGTMGVVYGAACLWQWKITPDEKGWDAWTDQPLSWEGALQLEGATYVGILGQLTKNLNIKDIQKRWDLAEGKPLLAKEGELYISYLGNGGELTIKDLPENLDYSWINPKNGLLKQMGKVTHGNFKAPDNNPWVLVIKKPSLR</sequence>
<feature type="domain" description="DUF5060" evidence="2">
    <location>
        <begin position="25"/>
        <end position="93"/>
    </location>
</feature>
<dbReference type="Pfam" id="PF16586">
    <property type="entry name" value="DUF5060"/>
    <property type="match status" value="1"/>
</dbReference>
<reference evidence="4 5" key="1">
    <citation type="submission" date="2018-05" db="EMBL/GenBank/DDBJ databases">
        <title>Genomic Encyclopedia of Archaeal and Bacterial Type Strains, Phase II (KMG-II): from individual species to whole genera.</title>
        <authorList>
            <person name="Goeker M."/>
        </authorList>
    </citation>
    <scope>NUCLEOTIDE SEQUENCE [LARGE SCALE GENOMIC DNA]</scope>
    <source>
        <strain evidence="4 5">DSM 23514</strain>
    </source>
</reference>
<evidence type="ECO:0000313" key="4">
    <source>
        <dbReference type="EMBL" id="PWK25529.1"/>
    </source>
</evidence>
<evidence type="ECO:0000259" key="2">
    <source>
        <dbReference type="Pfam" id="PF16586"/>
    </source>
</evidence>
<dbReference type="AlphaFoldDB" id="A0A316E811"/>
<reference evidence="3 6" key="2">
    <citation type="submission" date="2020-07" db="EMBL/GenBank/DDBJ databases">
        <title>The draft genome sequence of Maribacter polysiphoniae KCTC 22021.</title>
        <authorList>
            <person name="Mu L."/>
        </authorList>
    </citation>
    <scope>NUCLEOTIDE SEQUENCE [LARGE SCALE GENOMIC DNA]</scope>
    <source>
        <strain evidence="3 6">KCTC 22021</strain>
    </source>
</reference>
<name>A0A316E811_9FLAO</name>
<dbReference type="Proteomes" id="UP000245667">
    <property type="component" value="Unassembled WGS sequence"/>
</dbReference>
<dbReference type="InterPro" id="IPR032260">
    <property type="entry name" value="DUF5060"/>
</dbReference>
<dbReference type="Pfam" id="PF13204">
    <property type="entry name" value="Apiosidase"/>
    <property type="match status" value="1"/>
</dbReference>
<dbReference type="Gene3D" id="3.20.20.80">
    <property type="entry name" value="Glycosidases"/>
    <property type="match status" value="1"/>
</dbReference>
<evidence type="ECO:0000259" key="1">
    <source>
        <dbReference type="Pfam" id="PF13204"/>
    </source>
</evidence>